<gene>
    <name evidence="1" type="ORF">GOQ30_01170</name>
</gene>
<dbReference type="OrthoDB" id="1433274at2"/>
<accession>A0A6I4IIG0</accession>
<reference evidence="2" key="1">
    <citation type="submission" date="2019-05" db="EMBL/GenBank/DDBJ databases">
        <title>Flavobacterium profundi sp. nov., isolated from a deep-sea seamount.</title>
        <authorList>
            <person name="Zhang D.-C."/>
        </authorList>
    </citation>
    <scope>NUCLEOTIDE SEQUENCE [LARGE SCALE GENOMIC DNA]</scope>
    <source>
        <strain evidence="2">TP390</strain>
    </source>
</reference>
<dbReference type="RefSeq" id="WP_140996185.1">
    <property type="nucleotide sequence ID" value="NZ_VDCZ01000001.1"/>
</dbReference>
<organism evidence="1 2">
    <name type="scientific">Flavobacterium profundi</name>
    <dbReference type="NCBI Taxonomy" id="1774945"/>
    <lineage>
        <taxon>Bacteria</taxon>
        <taxon>Pseudomonadati</taxon>
        <taxon>Bacteroidota</taxon>
        <taxon>Flavobacteriia</taxon>
        <taxon>Flavobacteriales</taxon>
        <taxon>Flavobacteriaceae</taxon>
        <taxon>Flavobacterium</taxon>
    </lineage>
</organism>
<proteinExistence type="predicted"/>
<evidence type="ECO:0000313" key="1">
    <source>
        <dbReference type="EMBL" id="MVO07771.1"/>
    </source>
</evidence>
<evidence type="ECO:0000313" key="2">
    <source>
        <dbReference type="Proteomes" id="UP000431264"/>
    </source>
</evidence>
<comment type="caution">
    <text evidence="1">The sequence shown here is derived from an EMBL/GenBank/DDBJ whole genome shotgun (WGS) entry which is preliminary data.</text>
</comment>
<dbReference type="AlphaFoldDB" id="A0A6I4IIG0"/>
<dbReference type="Proteomes" id="UP000431264">
    <property type="component" value="Unassembled WGS sequence"/>
</dbReference>
<dbReference type="EMBL" id="WQLW01000001">
    <property type="protein sequence ID" value="MVO07771.1"/>
    <property type="molecule type" value="Genomic_DNA"/>
</dbReference>
<dbReference type="PROSITE" id="PS51257">
    <property type="entry name" value="PROKAR_LIPOPROTEIN"/>
    <property type="match status" value="1"/>
</dbReference>
<name>A0A6I4IIG0_9FLAO</name>
<sequence length="243" mass="28549">MIKRFFYLFIALGIAISCTTKPTPLDATAFKGKTFLFYNPADSISFYVDFKDSICNEIDYDSRNYPWKLKTDEGNDFLIIGEVVYGIKKDEKANTFTVTALANKDRSFTVSEVEPKWDKEKLYGTWINEEADSTDRDISLKLPPLDPPIAIYEEVWPPEYRIEKDTIYSYDLDTRSKSKYRLSHSNTFMQMHLDTPNWFQYTYQWEITLVNDSILELTGKSFQEMKPLEESFTEEKIILKKKK</sequence>
<keyword evidence="2" id="KW-1185">Reference proteome</keyword>
<protein>
    <submittedName>
        <fullName evidence="1">Uncharacterized protein</fullName>
    </submittedName>
</protein>